<dbReference type="KEGG" id="aten:116304766"/>
<dbReference type="OrthoDB" id="10278197at2759"/>
<evidence type="ECO:0000313" key="2">
    <source>
        <dbReference type="RefSeq" id="XP_031570407.1"/>
    </source>
</evidence>
<evidence type="ECO:0000313" key="1">
    <source>
        <dbReference type="Proteomes" id="UP000515163"/>
    </source>
</evidence>
<organism evidence="1 2">
    <name type="scientific">Actinia tenebrosa</name>
    <name type="common">Australian red waratah sea anemone</name>
    <dbReference type="NCBI Taxonomy" id="6105"/>
    <lineage>
        <taxon>Eukaryota</taxon>
        <taxon>Metazoa</taxon>
        <taxon>Cnidaria</taxon>
        <taxon>Anthozoa</taxon>
        <taxon>Hexacorallia</taxon>
        <taxon>Actiniaria</taxon>
        <taxon>Actiniidae</taxon>
        <taxon>Actinia</taxon>
    </lineage>
</organism>
<dbReference type="InterPro" id="IPR016084">
    <property type="entry name" value="Haem_Oase-like_multi-hlx"/>
</dbReference>
<sequence>MFKQLSKFRHLCLVPVMFSKYVRESGYRQATLLATRSLSSLPPNDNQQSCCSFADVLALIEKERARMSETNPLFPLLRDESIPPKQRLAFAPYMLYFSIGCPDILTYWMRIDKPEHELSDIEKRVNTFVNEDNFHYNFYLRDLETLGWSLDKFGSTGGLLRHVWASESSSVRLLMYEVVSSLRRSKDPLVALTVVELLEAGLYDLFTIIYKHIAKAPNGIPELQYFGDAHVNLEQHHTVTSWFSGDDAPSLSISDNSLSPKTAQILPDVVKDVMNRFDAMYWTFYEIVKKGPNIYPGKYNVKGTPPIDKITKDYEEIRVLDTK</sequence>
<dbReference type="SMR" id="A0A6P8IU15"/>
<name>A0A6P8IU15_ACTTE</name>
<dbReference type="Gene3D" id="1.20.910.10">
    <property type="entry name" value="Heme oxygenase-like"/>
    <property type="match status" value="1"/>
</dbReference>
<reference evidence="2" key="1">
    <citation type="submission" date="2025-08" db="UniProtKB">
        <authorList>
            <consortium name="RefSeq"/>
        </authorList>
    </citation>
    <scope>IDENTIFICATION</scope>
    <source>
        <tissue evidence="2">Tentacle</tissue>
    </source>
</reference>
<dbReference type="Proteomes" id="UP000515163">
    <property type="component" value="Unplaced"/>
</dbReference>
<protein>
    <submittedName>
        <fullName evidence="2">Uncharacterized protein LOC116304766</fullName>
    </submittedName>
</protein>
<dbReference type="RefSeq" id="XP_031570407.1">
    <property type="nucleotide sequence ID" value="XM_031714547.1"/>
</dbReference>
<gene>
    <name evidence="2" type="primary">LOC116304766</name>
</gene>
<proteinExistence type="predicted"/>
<keyword evidence="1" id="KW-1185">Reference proteome</keyword>
<dbReference type="AlphaFoldDB" id="A0A6P8IU15"/>
<dbReference type="InParanoid" id="A0A6P8IU15"/>
<accession>A0A6P8IU15</accession>
<dbReference type="GeneID" id="116304766"/>